<sequence length="218" mass="24608">MEGQAVQLHSFFNSSTSYRVRIALALKGLAYDTLPVNIRVCEHRAVDYVANVNPSASVPALIDGDFKLGQSLAIIDYLDQQYPEPRLIPLERELRARVLELSALIACDIHPVNNLRVLRYLETELKVTPQQKTAWYRHWIAEGMAGVERLLERSNVGPWCFGVQPTLADVCLVPQIANALRMDCDLRAYRRGLAVYEHALKHPAFDAAQPQRQPDYSA</sequence>
<evidence type="ECO:0000259" key="2">
    <source>
        <dbReference type="PROSITE" id="PS50404"/>
    </source>
</evidence>
<dbReference type="NCBIfam" id="TIGR01262">
    <property type="entry name" value="maiA"/>
    <property type="match status" value="1"/>
</dbReference>
<dbReference type="GO" id="GO:0005737">
    <property type="term" value="C:cytoplasm"/>
    <property type="evidence" value="ECO:0007669"/>
    <property type="project" value="InterPro"/>
</dbReference>
<evidence type="ECO:0000256" key="1">
    <source>
        <dbReference type="ARBA" id="ARBA00010007"/>
    </source>
</evidence>
<keyword evidence="5" id="KW-1185">Reference proteome</keyword>
<dbReference type="InterPro" id="IPR034330">
    <property type="entry name" value="GST_Zeta_C"/>
</dbReference>
<dbReference type="SUPFAM" id="SSF52833">
    <property type="entry name" value="Thioredoxin-like"/>
    <property type="match status" value="1"/>
</dbReference>
<dbReference type="InterPro" id="IPR004045">
    <property type="entry name" value="Glutathione_S-Trfase_N"/>
</dbReference>
<dbReference type="GO" id="GO:0006559">
    <property type="term" value="P:L-phenylalanine catabolic process"/>
    <property type="evidence" value="ECO:0007669"/>
    <property type="project" value="TreeGrafter"/>
</dbReference>
<dbReference type="PANTHER" id="PTHR42673">
    <property type="entry name" value="MALEYLACETOACETATE ISOMERASE"/>
    <property type="match status" value="1"/>
</dbReference>
<dbReference type="InterPro" id="IPR010987">
    <property type="entry name" value="Glutathione-S-Trfase_C-like"/>
</dbReference>
<dbReference type="PANTHER" id="PTHR42673:SF4">
    <property type="entry name" value="MALEYLACETOACETATE ISOMERASE"/>
    <property type="match status" value="1"/>
</dbReference>
<dbReference type="GO" id="GO:0006749">
    <property type="term" value="P:glutathione metabolic process"/>
    <property type="evidence" value="ECO:0007669"/>
    <property type="project" value="TreeGrafter"/>
</dbReference>
<reference evidence="5" key="1">
    <citation type="submission" date="2016-10" db="EMBL/GenBank/DDBJ databases">
        <authorList>
            <person name="Varghese N."/>
            <person name="Submissions S."/>
        </authorList>
    </citation>
    <scope>NUCLEOTIDE SEQUENCE [LARGE SCALE GENOMIC DNA]</scope>
    <source>
        <strain evidence="5">LMG 26031</strain>
    </source>
</reference>
<dbReference type="CDD" id="cd03191">
    <property type="entry name" value="GST_C_Zeta"/>
    <property type="match status" value="1"/>
</dbReference>
<dbReference type="GO" id="GO:0004364">
    <property type="term" value="F:glutathione transferase activity"/>
    <property type="evidence" value="ECO:0007669"/>
    <property type="project" value="TreeGrafter"/>
</dbReference>
<evidence type="ECO:0000313" key="5">
    <source>
        <dbReference type="Proteomes" id="UP000198866"/>
    </source>
</evidence>
<dbReference type="PROSITE" id="PS50404">
    <property type="entry name" value="GST_NTER"/>
    <property type="match status" value="1"/>
</dbReference>
<comment type="similarity">
    <text evidence="1">Belongs to the GST superfamily. Zeta family.</text>
</comment>
<dbReference type="PROSITE" id="PS50405">
    <property type="entry name" value="GST_CTER"/>
    <property type="match status" value="1"/>
</dbReference>
<dbReference type="Gene3D" id="3.40.30.10">
    <property type="entry name" value="Glutaredoxin"/>
    <property type="match status" value="1"/>
</dbReference>
<dbReference type="InterPro" id="IPR036282">
    <property type="entry name" value="Glutathione-S-Trfase_C_sf"/>
</dbReference>
<proteinExistence type="inferred from homology"/>
<feature type="domain" description="GST C-terminal" evidence="3">
    <location>
        <begin position="91"/>
        <end position="218"/>
    </location>
</feature>
<protein>
    <submittedName>
        <fullName evidence="4">Maleylacetoacetate isomerase</fullName>
    </submittedName>
</protein>
<dbReference type="SUPFAM" id="SSF47616">
    <property type="entry name" value="GST C-terminal domain-like"/>
    <property type="match status" value="1"/>
</dbReference>
<dbReference type="Pfam" id="PF13417">
    <property type="entry name" value="GST_N_3"/>
    <property type="match status" value="1"/>
</dbReference>
<feature type="domain" description="GST N-terminal" evidence="2">
    <location>
        <begin position="4"/>
        <end position="86"/>
    </location>
</feature>
<dbReference type="SFLD" id="SFLDS00019">
    <property type="entry name" value="Glutathione_Transferase_(cytos"/>
    <property type="match status" value="1"/>
</dbReference>
<dbReference type="InterPro" id="IPR040079">
    <property type="entry name" value="Glutathione_S-Trfase"/>
</dbReference>
<dbReference type="EMBL" id="FNYE01000019">
    <property type="protein sequence ID" value="SEJ82352.1"/>
    <property type="molecule type" value="Genomic_DNA"/>
</dbReference>
<name>A0A1H7C5L3_9BURK</name>
<evidence type="ECO:0000259" key="3">
    <source>
        <dbReference type="PROSITE" id="PS50405"/>
    </source>
</evidence>
<dbReference type="CDD" id="cd03042">
    <property type="entry name" value="GST_N_Zeta"/>
    <property type="match status" value="1"/>
</dbReference>
<accession>A0A1H7C5L3</accession>
<keyword evidence="4" id="KW-0413">Isomerase</keyword>
<organism evidence="4 5">
    <name type="scientific">Paraburkholderia diazotrophica</name>
    <dbReference type="NCBI Taxonomy" id="667676"/>
    <lineage>
        <taxon>Bacteria</taxon>
        <taxon>Pseudomonadati</taxon>
        <taxon>Pseudomonadota</taxon>
        <taxon>Betaproteobacteria</taxon>
        <taxon>Burkholderiales</taxon>
        <taxon>Burkholderiaceae</taxon>
        <taxon>Paraburkholderia</taxon>
    </lineage>
</organism>
<dbReference type="Proteomes" id="UP000198866">
    <property type="component" value="Unassembled WGS sequence"/>
</dbReference>
<dbReference type="GO" id="GO:0016034">
    <property type="term" value="F:maleylacetoacetate isomerase activity"/>
    <property type="evidence" value="ECO:0007669"/>
    <property type="project" value="TreeGrafter"/>
</dbReference>
<dbReference type="STRING" id="667676.SAMN05192539_1019107"/>
<dbReference type="Gene3D" id="1.20.1050.10">
    <property type="match status" value="1"/>
</dbReference>
<gene>
    <name evidence="4" type="ORF">SAMN05192539_1019107</name>
</gene>
<dbReference type="InterPro" id="IPR034333">
    <property type="entry name" value="GST_Zeta_N"/>
</dbReference>
<dbReference type="InterPro" id="IPR005955">
    <property type="entry name" value="GST_Zeta"/>
</dbReference>
<dbReference type="InterPro" id="IPR036249">
    <property type="entry name" value="Thioredoxin-like_sf"/>
</dbReference>
<dbReference type="AlphaFoldDB" id="A0A1H7C5L3"/>
<evidence type="ECO:0000313" key="4">
    <source>
        <dbReference type="EMBL" id="SEJ82352.1"/>
    </source>
</evidence>
<dbReference type="SFLD" id="SFLDG00358">
    <property type="entry name" value="Main_(cytGST)"/>
    <property type="match status" value="1"/>
</dbReference>